<gene>
    <name evidence="2" type="ORF">CSHISOI_00619</name>
</gene>
<name>A0A5Q4C5X8_9PEZI</name>
<evidence type="ECO:0000313" key="2">
    <source>
        <dbReference type="EMBL" id="TQN74748.1"/>
    </source>
</evidence>
<feature type="region of interest" description="Disordered" evidence="1">
    <location>
        <begin position="1"/>
        <end position="26"/>
    </location>
</feature>
<dbReference type="Proteomes" id="UP000326340">
    <property type="component" value="Unassembled WGS sequence"/>
</dbReference>
<reference evidence="2 3" key="1">
    <citation type="journal article" date="2019" name="Sci. Rep.">
        <title>Colletotrichum shisoi sp. nov., an anthracnose pathogen of Perilla frutescens in Japan: molecular phylogenetic, morphological and genomic evidence.</title>
        <authorList>
            <person name="Gan P."/>
            <person name="Tsushima A."/>
            <person name="Hiroyama R."/>
            <person name="Narusaka M."/>
            <person name="Takano Y."/>
            <person name="Narusaka Y."/>
            <person name="Kawaradani M."/>
            <person name="Damm U."/>
            <person name="Shirasu K."/>
        </authorList>
    </citation>
    <scope>NUCLEOTIDE SEQUENCE [LARGE SCALE GENOMIC DNA]</scope>
    <source>
        <strain evidence="2 3">PG-2018a</strain>
    </source>
</reference>
<keyword evidence="3" id="KW-1185">Reference proteome</keyword>
<evidence type="ECO:0000256" key="1">
    <source>
        <dbReference type="SAM" id="MobiDB-lite"/>
    </source>
</evidence>
<comment type="caution">
    <text evidence="2">The sequence shown here is derived from an EMBL/GenBank/DDBJ whole genome shotgun (WGS) entry which is preliminary data.</text>
</comment>
<dbReference type="EMBL" id="PUHP01000023">
    <property type="protein sequence ID" value="TQN74748.1"/>
    <property type="molecule type" value="Genomic_DNA"/>
</dbReference>
<proteinExistence type="predicted"/>
<protein>
    <submittedName>
        <fullName evidence="2">Uncharacterized protein</fullName>
    </submittedName>
</protein>
<accession>A0A5Q4C5X8</accession>
<evidence type="ECO:0000313" key="3">
    <source>
        <dbReference type="Proteomes" id="UP000326340"/>
    </source>
</evidence>
<dbReference type="AlphaFoldDB" id="A0A5Q4C5X8"/>
<organism evidence="2 3">
    <name type="scientific">Colletotrichum shisoi</name>
    <dbReference type="NCBI Taxonomy" id="2078593"/>
    <lineage>
        <taxon>Eukaryota</taxon>
        <taxon>Fungi</taxon>
        <taxon>Dikarya</taxon>
        <taxon>Ascomycota</taxon>
        <taxon>Pezizomycotina</taxon>
        <taxon>Sordariomycetes</taxon>
        <taxon>Hypocreomycetidae</taxon>
        <taxon>Glomerellales</taxon>
        <taxon>Glomerellaceae</taxon>
        <taxon>Colletotrichum</taxon>
        <taxon>Colletotrichum destructivum species complex</taxon>
    </lineage>
</organism>
<sequence>MAHRDPTCPSQSLRKEEGGPPQQRHT</sequence>